<reference evidence="4 5" key="1">
    <citation type="journal article" date="2024" name="Commun. Biol.">
        <title>Comparative genomic analysis of thermophilic fungi reveals convergent evolutionary adaptations and gene losses.</title>
        <authorList>
            <person name="Steindorff A.S."/>
            <person name="Aguilar-Pontes M.V."/>
            <person name="Robinson A.J."/>
            <person name="Andreopoulos B."/>
            <person name="LaButti K."/>
            <person name="Kuo A."/>
            <person name="Mondo S."/>
            <person name="Riley R."/>
            <person name="Otillar R."/>
            <person name="Haridas S."/>
            <person name="Lipzen A."/>
            <person name="Grimwood J."/>
            <person name="Schmutz J."/>
            <person name="Clum A."/>
            <person name="Reid I.D."/>
            <person name="Moisan M.C."/>
            <person name="Butler G."/>
            <person name="Nguyen T.T.M."/>
            <person name="Dewar K."/>
            <person name="Conant G."/>
            <person name="Drula E."/>
            <person name="Henrissat B."/>
            <person name="Hansel C."/>
            <person name="Singer S."/>
            <person name="Hutchinson M.I."/>
            <person name="de Vries R.P."/>
            <person name="Natvig D.O."/>
            <person name="Powell A.J."/>
            <person name="Tsang A."/>
            <person name="Grigoriev I.V."/>
        </authorList>
    </citation>
    <scope>NUCLEOTIDE SEQUENCE [LARGE SCALE GENOMIC DNA]</scope>
    <source>
        <strain evidence="4 5">CBS 494.80</strain>
    </source>
</reference>
<evidence type="ECO:0000256" key="1">
    <source>
        <dbReference type="ARBA" id="ARBA00010790"/>
    </source>
</evidence>
<accession>A0ABR4D105</accession>
<dbReference type="PIRSF" id="PIRSF000137">
    <property type="entry name" value="Alcohol_oxidase"/>
    <property type="match status" value="1"/>
</dbReference>
<dbReference type="InterPro" id="IPR012132">
    <property type="entry name" value="GMC_OxRdtase"/>
</dbReference>
<comment type="caution">
    <text evidence="4">The sequence shown here is derived from an EMBL/GenBank/DDBJ whole genome shotgun (WGS) entry which is preliminary data.</text>
</comment>
<dbReference type="InterPro" id="IPR007867">
    <property type="entry name" value="GMC_OxRtase_C"/>
</dbReference>
<organism evidence="4 5">
    <name type="scientific">Oculimacula yallundae</name>
    <dbReference type="NCBI Taxonomy" id="86028"/>
    <lineage>
        <taxon>Eukaryota</taxon>
        <taxon>Fungi</taxon>
        <taxon>Dikarya</taxon>
        <taxon>Ascomycota</taxon>
        <taxon>Pezizomycotina</taxon>
        <taxon>Leotiomycetes</taxon>
        <taxon>Helotiales</taxon>
        <taxon>Ploettnerulaceae</taxon>
        <taxon>Oculimacula</taxon>
    </lineage>
</organism>
<evidence type="ECO:0000256" key="2">
    <source>
        <dbReference type="SAM" id="MobiDB-lite"/>
    </source>
</evidence>
<dbReference type="Pfam" id="PF00732">
    <property type="entry name" value="GMC_oxred_N"/>
    <property type="match status" value="1"/>
</dbReference>
<proteinExistence type="inferred from homology"/>
<feature type="domain" description="Glucose-methanol-choline oxidoreductase N-terminal" evidence="3">
    <location>
        <begin position="280"/>
        <end position="294"/>
    </location>
</feature>
<comment type="similarity">
    <text evidence="1">Belongs to the GMC oxidoreductase family.</text>
</comment>
<dbReference type="PROSITE" id="PS00624">
    <property type="entry name" value="GMC_OXRED_2"/>
    <property type="match status" value="1"/>
</dbReference>
<dbReference type="EMBL" id="JAZHXI010000001">
    <property type="protein sequence ID" value="KAL2075061.1"/>
    <property type="molecule type" value="Genomic_DNA"/>
</dbReference>
<dbReference type="SUPFAM" id="SSF51905">
    <property type="entry name" value="FAD/NAD(P)-binding domain"/>
    <property type="match status" value="1"/>
</dbReference>
<dbReference type="Gene3D" id="3.30.560.10">
    <property type="entry name" value="Glucose Oxidase, domain 3"/>
    <property type="match status" value="1"/>
</dbReference>
<name>A0ABR4D105_9HELO</name>
<evidence type="ECO:0000313" key="4">
    <source>
        <dbReference type="EMBL" id="KAL2075061.1"/>
    </source>
</evidence>
<dbReference type="PANTHER" id="PTHR11552:SF210">
    <property type="entry name" value="GLUCOSE-METHANOL-CHOLINE OXIDOREDUCTASE N-TERMINAL DOMAIN-CONTAINING PROTEIN-RELATED"/>
    <property type="match status" value="1"/>
</dbReference>
<feature type="region of interest" description="Disordered" evidence="2">
    <location>
        <begin position="194"/>
        <end position="213"/>
    </location>
</feature>
<sequence>MSDEAKKYDVIIVGGGTAGLVAAARLSEQTEKKILVIEAGADRRGDPLIDVPGMLMSTWGNETYDWGFWSEPQEHLDQRQIPQPRGKVLGGSSAINVTALAYPTRRNFDAWVMLGNKGWSFDDLAPYYKKFHTFHPASKETNDMLSLDEYVDPKNQGTDGPLAASFSDVYTPFNHSWIAAFNSAGFEDKNDPILGNKMGPFSPPNSLDPESKQRSYSASAYFTPEVEARPNLDLLTETFVIKVLLEKSAAGDFHATGVRTKDGKGQVTDIFAEQVILAAGALQSPVILEDSGIGSKAVLERNGTELLIENLGVGENLQDHAFTSVSFQVAKDQISADIIRDPEVAELVTKQYLETKTGPLSGIAFSLAYTPPVDLGGRMVPDDVKSLASEFINLDDPSLAPGVRAQYSHLKSLLEDPAESTCFYGLLLSQMHVKSTSKTSMKEAYSQQLPENFITIMAGLNHPFSRGSVHSERSRPLIDPAYLSHPLDLEVLGRATQFLEKLVSQDALKGLLNAEVRIPKLAENIADLNIAKKITKDRLWTTYHPCGTAAMLPQKLGGVVDSRLIVYGTDNLRVIDASIFPMITLGNIQATVYSVAERACDIIKEDWARSNKTSWCV</sequence>
<dbReference type="PANTHER" id="PTHR11552">
    <property type="entry name" value="GLUCOSE-METHANOL-CHOLINE GMC OXIDOREDUCTASE"/>
    <property type="match status" value="1"/>
</dbReference>
<dbReference type="InterPro" id="IPR000172">
    <property type="entry name" value="GMC_OxRdtase_N"/>
</dbReference>
<dbReference type="InterPro" id="IPR036188">
    <property type="entry name" value="FAD/NAD-bd_sf"/>
</dbReference>
<gene>
    <name evidence="4" type="ORF">VTL71DRAFT_3</name>
</gene>
<dbReference type="Proteomes" id="UP001595075">
    <property type="component" value="Unassembled WGS sequence"/>
</dbReference>
<evidence type="ECO:0000259" key="3">
    <source>
        <dbReference type="PROSITE" id="PS00624"/>
    </source>
</evidence>
<protein>
    <recommendedName>
        <fullName evidence="3">Glucose-methanol-choline oxidoreductase N-terminal domain-containing protein</fullName>
    </recommendedName>
</protein>
<dbReference type="Gene3D" id="3.50.50.60">
    <property type="entry name" value="FAD/NAD(P)-binding domain"/>
    <property type="match status" value="1"/>
</dbReference>
<dbReference type="SUPFAM" id="SSF54373">
    <property type="entry name" value="FAD-linked reductases, C-terminal domain"/>
    <property type="match status" value="1"/>
</dbReference>
<keyword evidence="5" id="KW-1185">Reference proteome</keyword>
<dbReference type="Pfam" id="PF05199">
    <property type="entry name" value="GMC_oxred_C"/>
    <property type="match status" value="1"/>
</dbReference>
<evidence type="ECO:0000313" key="5">
    <source>
        <dbReference type="Proteomes" id="UP001595075"/>
    </source>
</evidence>